<dbReference type="EMBL" id="CAJVCE010000036">
    <property type="protein sequence ID" value="CAG7657591.1"/>
    <property type="molecule type" value="Genomic_DNA"/>
</dbReference>
<dbReference type="GO" id="GO:0050114">
    <property type="term" value="F:myo-inosose-2 dehydratase activity"/>
    <property type="evidence" value="ECO:0007669"/>
    <property type="project" value="UniProtKB-EC"/>
</dbReference>
<comment type="caution">
    <text evidence="2">The sequence shown here is derived from an EMBL/GenBank/DDBJ whole genome shotgun (WGS) entry which is preliminary data.</text>
</comment>
<dbReference type="PANTHER" id="PTHR12110">
    <property type="entry name" value="HYDROXYPYRUVATE ISOMERASE"/>
    <property type="match status" value="1"/>
</dbReference>
<dbReference type="EC" id="4.2.1.44" evidence="2"/>
<sequence>MIHKLAVQLYTLREECRNDFPQLLRELKRMGWAGVQMAGYYHYDPAELASVLRETGLQTAGMHVGLKMITDQPEQAIEEARLFGTTDIICPGIPPEQRTETGYREIKQALNEAASVMNKSGLRLSYHNHAFEFDAPVDGVSALEFLLEPLPNNRILAEIDVYWVQKAGLDPASFIRPYAGRMPIIHLKDMTDDEERTYAEIGTGCVDFKPILAWGEASGVEWYVVEQDQCRRNPLDCVQTSISNLTRLISEMK</sequence>
<keyword evidence="2" id="KW-0456">Lyase</keyword>
<dbReference type="PANTHER" id="PTHR12110:SF41">
    <property type="entry name" value="INOSOSE DEHYDRATASE"/>
    <property type="match status" value="1"/>
</dbReference>
<dbReference type="Proteomes" id="UP000730618">
    <property type="component" value="Unassembled WGS sequence"/>
</dbReference>
<protein>
    <submittedName>
        <fullName evidence="2">Inosose dehydratase</fullName>
        <ecNumber evidence="2">4.2.1.44</ecNumber>
    </submittedName>
</protein>
<evidence type="ECO:0000313" key="3">
    <source>
        <dbReference type="Proteomes" id="UP000730618"/>
    </source>
</evidence>
<evidence type="ECO:0000313" key="2">
    <source>
        <dbReference type="EMBL" id="CAG7657591.1"/>
    </source>
</evidence>
<organism evidence="2 3">
    <name type="scientific">Paenibacillus allorhizosphaerae</name>
    <dbReference type="NCBI Taxonomy" id="2849866"/>
    <lineage>
        <taxon>Bacteria</taxon>
        <taxon>Bacillati</taxon>
        <taxon>Bacillota</taxon>
        <taxon>Bacilli</taxon>
        <taxon>Bacillales</taxon>
        <taxon>Paenibacillaceae</taxon>
        <taxon>Paenibacillus</taxon>
    </lineage>
</organism>
<reference evidence="2 3" key="1">
    <citation type="submission" date="2021-06" db="EMBL/GenBank/DDBJ databases">
        <authorList>
            <person name="Criscuolo A."/>
        </authorList>
    </citation>
    <scope>NUCLEOTIDE SEQUENCE [LARGE SCALE GENOMIC DNA]</scope>
    <source>
        <strain evidence="3">CIP 111802</strain>
    </source>
</reference>
<dbReference type="RefSeq" id="WP_218102948.1">
    <property type="nucleotide sequence ID" value="NZ_CAJVCE010000036.1"/>
</dbReference>
<keyword evidence="3" id="KW-1185">Reference proteome</keyword>
<dbReference type="Pfam" id="PF01261">
    <property type="entry name" value="AP_endonuc_2"/>
    <property type="match status" value="1"/>
</dbReference>
<name>A0ABN7TVN3_9BACL</name>
<proteinExistence type="predicted"/>
<dbReference type="InterPro" id="IPR050312">
    <property type="entry name" value="IolE/XylAMocC-like"/>
</dbReference>
<evidence type="ECO:0000259" key="1">
    <source>
        <dbReference type="Pfam" id="PF01261"/>
    </source>
</evidence>
<gene>
    <name evidence="2" type="primary">iolE_10</name>
    <name evidence="2" type="ORF">PAECIP111802_06776</name>
</gene>
<accession>A0ABN7TVN3</accession>
<dbReference type="InterPro" id="IPR013022">
    <property type="entry name" value="Xyl_isomerase-like_TIM-brl"/>
</dbReference>
<feature type="domain" description="Xylose isomerase-like TIM barrel" evidence="1">
    <location>
        <begin position="25"/>
        <end position="227"/>
    </location>
</feature>